<keyword evidence="2" id="KW-1185">Reference proteome</keyword>
<proteinExistence type="predicted"/>
<organism evidence="1 2">
    <name type="scientific">Umbelopsis ramanniana AG</name>
    <dbReference type="NCBI Taxonomy" id="1314678"/>
    <lineage>
        <taxon>Eukaryota</taxon>
        <taxon>Fungi</taxon>
        <taxon>Fungi incertae sedis</taxon>
        <taxon>Mucoromycota</taxon>
        <taxon>Mucoromycotina</taxon>
        <taxon>Umbelopsidomycetes</taxon>
        <taxon>Umbelopsidales</taxon>
        <taxon>Umbelopsidaceae</taxon>
        <taxon>Umbelopsis</taxon>
    </lineage>
</organism>
<dbReference type="GeneID" id="75910228"/>
<dbReference type="GO" id="GO:0032299">
    <property type="term" value="C:ribonuclease H2 complex"/>
    <property type="evidence" value="ECO:0007669"/>
    <property type="project" value="InterPro"/>
</dbReference>
<dbReference type="CDD" id="cd09271">
    <property type="entry name" value="RNase_H2-C"/>
    <property type="match status" value="1"/>
</dbReference>
<gene>
    <name evidence="1" type="ORF">K450DRAFT_216568</name>
</gene>
<protein>
    <submittedName>
        <fullName evidence="1">Uncharacterized protein</fullName>
    </submittedName>
</protein>
<comment type="caution">
    <text evidence="1">The sequence shown here is derived from an EMBL/GenBank/DDBJ whole genome shotgun (WGS) entry which is preliminary data.</text>
</comment>
<dbReference type="Pfam" id="PF08615">
    <property type="entry name" value="RNase_H2_suC"/>
    <property type="match status" value="1"/>
</dbReference>
<dbReference type="Proteomes" id="UP001206595">
    <property type="component" value="Unassembled WGS sequence"/>
</dbReference>
<reference evidence="1" key="2">
    <citation type="journal article" date="2022" name="Proc. Natl. Acad. Sci. U.S.A.">
        <title>Diploid-dominant life cycles characterize the early evolution of Fungi.</title>
        <authorList>
            <person name="Amses K.R."/>
            <person name="Simmons D.R."/>
            <person name="Longcore J.E."/>
            <person name="Mondo S.J."/>
            <person name="Seto K."/>
            <person name="Jeronimo G.H."/>
            <person name="Bonds A.E."/>
            <person name="Quandt C.A."/>
            <person name="Davis W.J."/>
            <person name="Chang Y."/>
            <person name="Federici B.A."/>
            <person name="Kuo A."/>
            <person name="LaButti K."/>
            <person name="Pangilinan J."/>
            <person name="Andreopoulos W."/>
            <person name="Tritt A."/>
            <person name="Riley R."/>
            <person name="Hundley H."/>
            <person name="Johnson J."/>
            <person name="Lipzen A."/>
            <person name="Barry K."/>
            <person name="Lang B.F."/>
            <person name="Cuomo C.A."/>
            <person name="Buchler N.E."/>
            <person name="Grigoriev I.V."/>
            <person name="Spatafora J.W."/>
            <person name="Stajich J.E."/>
            <person name="James T.Y."/>
        </authorList>
    </citation>
    <scope>NUCLEOTIDE SEQUENCE</scope>
    <source>
        <strain evidence="1">AG</strain>
    </source>
</reference>
<dbReference type="PANTHER" id="PTHR47204">
    <property type="entry name" value="OS02G0168900 PROTEIN"/>
    <property type="match status" value="1"/>
</dbReference>
<name>A0AAD5ELB3_UMBRA</name>
<reference evidence="1" key="1">
    <citation type="submission" date="2021-06" db="EMBL/GenBank/DDBJ databases">
        <authorList>
            <consortium name="DOE Joint Genome Institute"/>
            <person name="Mondo S.J."/>
            <person name="Amses K.R."/>
            <person name="Simmons D.R."/>
            <person name="Longcore J.E."/>
            <person name="Seto K."/>
            <person name="Alves G.H."/>
            <person name="Bonds A.E."/>
            <person name="Quandt C.A."/>
            <person name="Davis W.J."/>
            <person name="Chang Y."/>
            <person name="Letcher P.M."/>
            <person name="Powell M.J."/>
            <person name="Kuo A."/>
            <person name="Labutti K."/>
            <person name="Pangilinan J."/>
            <person name="Andreopoulos W."/>
            <person name="Tritt A."/>
            <person name="Riley R."/>
            <person name="Hundley H."/>
            <person name="Johnson J."/>
            <person name="Lipzen A."/>
            <person name="Barry K."/>
            <person name="Berbee M.L."/>
            <person name="Buchler N.E."/>
            <person name="Grigoriev I.V."/>
            <person name="Spatafora J.W."/>
            <person name="Stajich J.E."/>
            <person name="James T.Y."/>
        </authorList>
    </citation>
    <scope>NUCLEOTIDE SEQUENCE</scope>
    <source>
        <strain evidence="1">AG</strain>
    </source>
</reference>
<dbReference type="AlphaFoldDB" id="A0AAD5ELB3"/>
<dbReference type="Gene3D" id="2.40.128.680">
    <property type="match status" value="1"/>
</dbReference>
<dbReference type="GO" id="GO:0006401">
    <property type="term" value="P:RNA catabolic process"/>
    <property type="evidence" value="ECO:0007669"/>
    <property type="project" value="InterPro"/>
</dbReference>
<dbReference type="RefSeq" id="XP_051449474.1">
    <property type="nucleotide sequence ID" value="XM_051584878.1"/>
</dbReference>
<dbReference type="InterPro" id="IPR013924">
    <property type="entry name" value="RNase_H2_suC"/>
</dbReference>
<evidence type="ECO:0000313" key="1">
    <source>
        <dbReference type="EMBL" id="KAI8584470.1"/>
    </source>
</evidence>
<accession>A0AAD5ELB3</accession>
<sequence>MEITLEPAQKQPQNVHLLPCQIDHNGPAQVSTYFVQTDGVDPLNGGPCKVAAFRGRQLFGITSRLPSELKGHVYSERRHSDDMEDETTVTHDCIENFDEFTVWKHDNAPDTKSDPFFVAMEWNNIATHLHSTIPVSN</sequence>
<evidence type="ECO:0000313" key="2">
    <source>
        <dbReference type="Proteomes" id="UP001206595"/>
    </source>
</evidence>
<dbReference type="PANTHER" id="PTHR47204:SF1">
    <property type="entry name" value="RIBONUCLEASE H2 SUBUNIT C"/>
    <property type="match status" value="1"/>
</dbReference>
<dbReference type="EMBL" id="MU620892">
    <property type="protein sequence ID" value="KAI8584470.1"/>
    <property type="molecule type" value="Genomic_DNA"/>
</dbReference>